<dbReference type="Proteomes" id="UP001215231">
    <property type="component" value="Chromosome"/>
</dbReference>
<proteinExistence type="predicted"/>
<dbReference type="EMBL" id="CP059693">
    <property type="protein sequence ID" value="WDE12336.1"/>
    <property type="molecule type" value="Genomic_DNA"/>
</dbReference>
<evidence type="ECO:0000313" key="2">
    <source>
        <dbReference type="Proteomes" id="UP001215231"/>
    </source>
</evidence>
<protein>
    <submittedName>
        <fullName evidence="1">Uncharacterized protein</fullName>
    </submittedName>
</protein>
<gene>
    <name evidence="1" type="ORF">H3N35_02290</name>
</gene>
<dbReference type="RefSeq" id="WP_274052610.1">
    <property type="nucleotide sequence ID" value="NZ_CP059693.1"/>
</dbReference>
<keyword evidence="2" id="KW-1185">Reference proteome</keyword>
<sequence>MSDTLPSQAEKALIAKRTTELRESKASGTATSLDELKRELGYQQCKDSKDDVQRNPT</sequence>
<name>A0ABY7VG04_9GAMM</name>
<accession>A0ABY7VG04</accession>
<evidence type="ECO:0000313" key="1">
    <source>
        <dbReference type="EMBL" id="WDE12336.1"/>
    </source>
</evidence>
<reference evidence="1 2" key="1">
    <citation type="journal article" date="2022" name="Mar. Drugs">
        <title>Bioassay-Guided Fractionation Leads to the Detection of Cholic Acid Generated by the Rare Thalassomonas sp.</title>
        <authorList>
            <person name="Pheiffer F."/>
            <person name="Schneider Y.K."/>
            <person name="Hansen E.H."/>
            <person name="Andersen J.H."/>
            <person name="Isaksson J."/>
            <person name="Busche T."/>
            <person name="R C."/>
            <person name="Kalinowski J."/>
            <person name="Zyl L.V."/>
            <person name="Trindade M."/>
        </authorList>
    </citation>
    <scope>NUCLEOTIDE SEQUENCE [LARGE SCALE GENOMIC DNA]</scope>
    <source>
        <strain evidence="1 2">A5K-61T</strain>
    </source>
</reference>
<organism evidence="1 2">
    <name type="scientific">Thalassomonas haliotis</name>
    <dbReference type="NCBI Taxonomy" id="485448"/>
    <lineage>
        <taxon>Bacteria</taxon>
        <taxon>Pseudomonadati</taxon>
        <taxon>Pseudomonadota</taxon>
        <taxon>Gammaproteobacteria</taxon>
        <taxon>Alteromonadales</taxon>
        <taxon>Colwelliaceae</taxon>
        <taxon>Thalassomonas</taxon>
    </lineage>
</organism>